<dbReference type="Proteomes" id="UP000324222">
    <property type="component" value="Unassembled WGS sequence"/>
</dbReference>
<evidence type="ECO:0000313" key="2">
    <source>
        <dbReference type="Proteomes" id="UP000324222"/>
    </source>
</evidence>
<sequence length="107" mass="11969">MPGEAVVGQRLATPPGTSFRLILMKEYSSAAFFQPWRPGWRGAVSTLSETPRAEDFSHSKYVIEDKYTIINGRVRHAGERTRTVVECSSPGCEDARHRTSQCTSHTQ</sequence>
<evidence type="ECO:0000313" key="1">
    <source>
        <dbReference type="EMBL" id="MPC69213.1"/>
    </source>
</evidence>
<protein>
    <submittedName>
        <fullName evidence="1">Uncharacterized protein</fullName>
    </submittedName>
</protein>
<organism evidence="1 2">
    <name type="scientific">Portunus trituberculatus</name>
    <name type="common">Swimming crab</name>
    <name type="synonym">Neptunus trituberculatus</name>
    <dbReference type="NCBI Taxonomy" id="210409"/>
    <lineage>
        <taxon>Eukaryota</taxon>
        <taxon>Metazoa</taxon>
        <taxon>Ecdysozoa</taxon>
        <taxon>Arthropoda</taxon>
        <taxon>Crustacea</taxon>
        <taxon>Multicrustacea</taxon>
        <taxon>Malacostraca</taxon>
        <taxon>Eumalacostraca</taxon>
        <taxon>Eucarida</taxon>
        <taxon>Decapoda</taxon>
        <taxon>Pleocyemata</taxon>
        <taxon>Brachyura</taxon>
        <taxon>Eubrachyura</taxon>
        <taxon>Portunoidea</taxon>
        <taxon>Portunidae</taxon>
        <taxon>Portuninae</taxon>
        <taxon>Portunus</taxon>
    </lineage>
</organism>
<dbReference type="EMBL" id="VSRR010029040">
    <property type="protein sequence ID" value="MPC69213.1"/>
    <property type="molecule type" value="Genomic_DNA"/>
</dbReference>
<gene>
    <name evidence="1" type="ORF">E2C01_063429</name>
</gene>
<comment type="caution">
    <text evidence="1">The sequence shown here is derived from an EMBL/GenBank/DDBJ whole genome shotgun (WGS) entry which is preliminary data.</text>
</comment>
<accession>A0A5B7HGC2</accession>
<proteinExistence type="predicted"/>
<dbReference type="AlphaFoldDB" id="A0A5B7HGC2"/>
<keyword evidence="2" id="KW-1185">Reference proteome</keyword>
<reference evidence="1 2" key="1">
    <citation type="submission" date="2019-05" db="EMBL/GenBank/DDBJ databases">
        <title>Another draft genome of Portunus trituberculatus and its Hox gene families provides insights of decapod evolution.</title>
        <authorList>
            <person name="Jeong J.-H."/>
            <person name="Song I."/>
            <person name="Kim S."/>
            <person name="Choi T."/>
            <person name="Kim D."/>
            <person name="Ryu S."/>
            <person name="Kim W."/>
        </authorList>
    </citation>
    <scope>NUCLEOTIDE SEQUENCE [LARGE SCALE GENOMIC DNA]</scope>
    <source>
        <tissue evidence="1">Muscle</tissue>
    </source>
</reference>
<name>A0A5B7HGC2_PORTR</name>